<reference evidence="1 4" key="2">
    <citation type="submission" date="2016-10" db="EMBL/GenBank/DDBJ databases">
        <authorList>
            <person name="de Groot N.N."/>
        </authorList>
    </citation>
    <scope>NUCLEOTIDE SEQUENCE [LARGE SCALE GENOMIC DNA]</scope>
    <source>
        <strain evidence="4">BP1-145</strain>
        <strain evidence="1">BP1-148</strain>
    </source>
</reference>
<protein>
    <submittedName>
        <fullName evidence="2">Uncharacterized protein</fullName>
    </submittedName>
</protein>
<evidence type="ECO:0000313" key="4">
    <source>
        <dbReference type="Proteomes" id="UP000199134"/>
    </source>
</evidence>
<gene>
    <name evidence="2" type="ORF">SAMN04487900_1453</name>
    <name evidence="1" type="ORF">SAMN04487901_104199</name>
</gene>
<evidence type="ECO:0000313" key="3">
    <source>
        <dbReference type="Proteomes" id="UP000198779"/>
    </source>
</evidence>
<keyword evidence="3" id="KW-1185">Reference proteome</keyword>
<dbReference type="Proteomes" id="UP000198779">
    <property type="component" value="Unassembled WGS sequence"/>
</dbReference>
<sequence length="79" mass="8693">MIYSKKANNTLFQSFVAVGSRIAQFLLNTDELIVFGHAVANLLGQFYPVVPVVLVESVLDRVDRVLGDELFQIGNLLVG</sequence>
<evidence type="ECO:0000313" key="1">
    <source>
        <dbReference type="EMBL" id="SDG49229.1"/>
    </source>
</evidence>
<reference evidence="2 3" key="1">
    <citation type="submission" date="2016-10" db="EMBL/GenBank/DDBJ databases">
        <authorList>
            <person name="Varghese N."/>
            <person name="Submissions S."/>
        </authorList>
    </citation>
    <scope>NUCLEOTIDE SEQUENCE</scope>
    <source>
        <strain evidence="2">BP1-145</strain>
        <strain evidence="3">BP1-148</strain>
    </source>
</reference>
<dbReference type="AlphaFoldDB" id="A0A1H0L531"/>
<accession>A0A1H0L531</accession>
<name>A0A1H0L531_9BACT</name>
<dbReference type="EMBL" id="FNCQ01000004">
    <property type="protein sequence ID" value="SDG49229.1"/>
    <property type="molecule type" value="Genomic_DNA"/>
</dbReference>
<accession>A0A1G7UQ34</accession>
<proteinExistence type="predicted"/>
<evidence type="ECO:0000313" key="2">
    <source>
        <dbReference type="EMBL" id="SDO63091.1"/>
    </source>
</evidence>
<dbReference type="Proteomes" id="UP000199134">
    <property type="component" value="Unassembled WGS sequence"/>
</dbReference>
<dbReference type="EMBL" id="FNIW01000045">
    <property type="protein sequence ID" value="SDO63091.1"/>
    <property type="molecule type" value="Genomic_DNA"/>
</dbReference>
<organism evidence="2 4">
    <name type="scientific">Prevotella communis</name>
    <dbReference type="NCBI Taxonomy" id="2913614"/>
    <lineage>
        <taxon>Bacteria</taxon>
        <taxon>Pseudomonadati</taxon>
        <taxon>Bacteroidota</taxon>
        <taxon>Bacteroidia</taxon>
        <taxon>Bacteroidales</taxon>
        <taxon>Prevotellaceae</taxon>
        <taxon>Prevotella</taxon>
    </lineage>
</organism>